<dbReference type="PROSITE" id="PS00678">
    <property type="entry name" value="WD_REPEATS_1"/>
    <property type="match status" value="2"/>
</dbReference>
<reference evidence="7" key="1">
    <citation type="journal article" date="2023" name="G3 (Bethesda)">
        <title>Whole genome assemblies of Zophobas morio and Tenebrio molitor.</title>
        <authorList>
            <person name="Kaur S."/>
            <person name="Stinson S.A."/>
            <person name="diCenzo G.C."/>
        </authorList>
    </citation>
    <scope>NUCLEOTIDE SEQUENCE</scope>
    <source>
        <strain evidence="7">QUZm001</strain>
    </source>
</reference>
<comment type="subcellular location">
    <subcellularLocation>
        <location evidence="1">Nucleus</location>
        <location evidence="1">Nucleolus</location>
    </subcellularLocation>
</comment>
<dbReference type="InterPro" id="IPR012972">
    <property type="entry name" value="NLE"/>
</dbReference>
<feature type="repeat" description="WD" evidence="5">
    <location>
        <begin position="235"/>
        <end position="275"/>
    </location>
</feature>
<evidence type="ECO:0000313" key="7">
    <source>
        <dbReference type="EMBL" id="KAJ3615987.1"/>
    </source>
</evidence>
<gene>
    <name evidence="7" type="ORF">Zmor_012141</name>
</gene>
<proteinExistence type="predicted"/>
<accession>A0AA38HJ07</accession>
<keyword evidence="2 5" id="KW-0853">WD repeat</keyword>
<evidence type="ECO:0000256" key="5">
    <source>
        <dbReference type="PROSITE-ProRule" id="PRU00221"/>
    </source>
</evidence>
<feature type="repeat" description="WD" evidence="5">
    <location>
        <begin position="188"/>
        <end position="234"/>
    </location>
</feature>
<evidence type="ECO:0000256" key="2">
    <source>
        <dbReference type="ARBA" id="ARBA00022574"/>
    </source>
</evidence>
<comment type="caution">
    <text evidence="7">The sequence shown here is derived from an EMBL/GenBank/DDBJ whole genome shotgun (WGS) entry which is preliminary data.</text>
</comment>
<evidence type="ECO:0000256" key="3">
    <source>
        <dbReference type="ARBA" id="ARBA00022737"/>
    </source>
</evidence>
<dbReference type="PROSITE" id="PS50082">
    <property type="entry name" value="WD_REPEATS_2"/>
    <property type="match status" value="7"/>
</dbReference>
<dbReference type="InterPro" id="IPR019775">
    <property type="entry name" value="WD40_repeat_CS"/>
</dbReference>
<feature type="domain" description="NLE" evidence="6">
    <location>
        <begin position="12"/>
        <end position="68"/>
    </location>
</feature>
<keyword evidence="3" id="KW-0677">Repeat</keyword>
<feature type="repeat" description="WD" evidence="5">
    <location>
        <begin position="145"/>
        <end position="186"/>
    </location>
</feature>
<dbReference type="PROSITE" id="PS50294">
    <property type="entry name" value="WD_REPEATS_REGION"/>
    <property type="match status" value="7"/>
</dbReference>
<feature type="repeat" description="WD" evidence="5">
    <location>
        <begin position="417"/>
        <end position="446"/>
    </location>
</feature>
<dbReference type="GO" id="GO:0005730">
    <property type="term" value="C:nucleolus"/>
    <property type="evidence" value="ECO:0007669"/>
    <property type="project" value="UniProtKB-SubCell"/>
</dbReference>
<dbReference type="PRINTS" id="PR00320">
    <property type="entry name" value="GPROTEINBRPT"/>
</dbReference>
<dbReference type="Gene3D" id="2.130.10.10">
    <property type="entry name" value="YVTN repeat-like/Quinoprotein amine dehydrogenase"/>
    <property type="match status" value="1"/>
</dbReference>
<dbReference type="InterPro" id="IPR036322">
    <property type="entry name" value="WD40_repeat_dom_sf"/>
</dbReference>
<evidence type="ECO:0000256" key="4">
    <source>
        <dbReference type="ARBA" id="ARBA00023242"/>
    </source>
</evidence>
<evidence type="ECO:0000256" key="1">
    <source>
        <dbReference type="ARBA" id="ARBA00004604"/>
    </source>
</evidence>
<dbReference type="InterPro" id="IPR015943">
    <property type="entry name" value="WD40/YVTN_repeat-like_dom_sf"/>
</dbReference>
<dbReference type="GO" id="GO:0000027">
    <property type="term" value="P:ribosomal large subunit assembly"/>
    <property type="evidence" value="ECO:0007669"/>
    <property type="project" value="TreeGrafter"/>
</dbReference>
<protein>
    <recommendedName>
        <fullName evidence="6">NLE domain-containing protein</fullName>
    </recommendedName>
</protein>
<dbReference type="InterPro" id="IPR001680">
    <property type="entry name" value="WD40_rpt"/>
</dbReference>
<feature type="repeat" description="WD" evidence="5">
    <location>
        <begin position="460"/>
        <end position="490"/>
    </location>
</feature>
<dbReference type="CDD" id="cd00200">
    <property type="entry name" value="WD40"/>
    <property type="match status" value="1"/>
</dbReference>
<name>A0AA38HJ07_9CUCU</name>
<organism evidence="7 8">
    <name type="scientific">Zophobas morio</name>
    <dbReference type="NCBI Taxonomy" id="2755281"/>
    <lineage>
        <taxon>Eukaryota</taxon>
        <taxon>Metazoa</taxon>
        <taxon>Ecdysozoa</taxon>
        <taxon>Arthropoda</taxon>
        <taxon>Hexapoda</taxon>
        <taxon>Insecta</taxon>
        <taxon>Pterygota</taxon>
        <taxon>Neoptera</taxon>
        <taxon>Endopterygota</taxon>
        <taxon>Coleoptera</taxon>
        <taxon>Polyphaga</taxon>
        <taxon>Cucujiformia</taxon>
        <taxon>Tenebrionidae</taxon>
        <taxon>Zophobas</taxon>
    </lineage>
</organism>
<dbReference type="Pfam" id="PF08154">
    <property type="entry name" value="NLE"/>
    <property type="match status" value="1"/>
</dbReference>
<keyword evidence="8" id="KW-1185">Reference proteome</keyword>
<dbReference type="Proteomes" id="UP001168821">
    <property type="component" value="Unassembled WGS sequence"/>
</dbReference>
<dbReference type="InterPro" id="IPR020472">
    <property type="entry name" value="WD40_PAC1"/>
</dbReference>
<dbReference type="EMBL" id="JALNTZ010003781">
    <property type="protein sequence ID" value="KAJ3615987.1"/>
    <property type="molecule type" value="Genomic_DNA"/>
</dbReference>
<dbReference type="PANTHER" id="PTHR19848:SF0">
    <property type="entry name" value="NOTCHLESS PROTEIN HOMOLOG 1"/>
    <property type="match status" value="1"/>
</dbReference>
<dbReference type="SUPFAM" id="SSF50978">
    <property type="entry name" value="WD40 repeat-like"/>
    <property type="match status" value="1"/>
</dbReference>
<feature type="repeat" description="WD" evidence="5">
    <location>
        <begin position="375"/>
        <end position="416"/>
    </location>
</feature>
<dbReference type="PANTHER" id="PTHR19848">
    <property type="entry name" value="WD40 REPEAT PROTEIN"/>
    <property type="match status" value="1"/>
</dbReference>
<dbReference type="GO" id="GO:0007219">
    <property type="term" value="P:Notch signaling pathway"/>
    <property type="evidence" value="ECO:0007669"/>
    <property type="project" value="TreeGrafter"/>
</dbReference>
<evidence type="ECO:0000313" key="8">
    <source>
        <dbReference type="Proteomes" id="UP001168821"/>
    </source>
</evidence>
<dbReference type="Pfam" id="PF00400">
    <property type="entry name" value="WD40"/>
    <property type="match status" value="7"/>
</dbReference>
<keyword evidence="4" id="KW-0539">Nucleus</keyword>
<dbReference type="SMART" id="SM00320">
    <property type="entry name" value="WD40"/>
    <property type="match status" value="8"/>
</dbReference>
<feature type="repeat" description="WD" evidence="5">
    <location>
        <begin position="103"/>
        <end position="138"/>
    </location>
</feature>
<evidence type="ECO:0000259" key="6">
    <source>
        <dbReference type="Pfam" id="PF08154"/>
    </source>
</evidence>
<dbReference type="AlphaFoldDB" id="A0AA38HJ07"/>
<sequence length="490" mass="54304">MTGGSLTLKLFAQFKNETGEVKGPPLDLPESVTTEQLSILLNDILSNEEIVPYAFFIDGEEIIKDLASAIAVTKTSKESTIEIVYRPQAVFRVRAVSRCMASLSGHEEAVLTTQFSPDGKRLVSGSGDTTVRFWDLNTNLPDKVCKGHSNWVLFVSWSPDGLKLASGGMDNEIYIWNGASGAQLGKALRGHQKYITCLSWEPFHVNPKCERLASSSKDTTLRVWNTSTGICEYTLSGHTMSVTCVAWGGQGLIYSASQDRTIKVWKAETGSLCYTLKGHAHWINTMGFNVSYVLRCGPFNHLGMREAVDISGFTVFLGLLLYELFTFSLQAQKDAFSRYQSVVSVVGGEILASGSDDFTIFMWRPKKSEKSLCRLTGHQQLINEVRFSPDGRLFASASFDKSIKLWDGQSGKFLATFRGHVGSVYQLCWSPDSRLLVSASRDSTIKEVWDVHRKKQLLELPGHADEVFAVDWSPDGERIASGSKDKLLKM</sequence>